<proteinExistence type="predicted"/>
<feature type="compositionally biased region" description="Pro residues" evidence="1">
    <location>
        <begin position="276"/>
        <end position="291"/>
    </location>
</feature>
<dbReference type="Gene3D" id="1.25.10.10">
    <property type="entry name" value="Leucine-rich Repeat Variant"/>
    <property type="match status" value="1"/>
</dbReference>
<feature type="region of interest" description="Disordered" evidence="1">
    <location>
        <begin position="276"/>
        <end position="299"/>
    </location>
</feature>
<dbReference type="SUPFAM" id="SSF48371">
    <property type="entry name" value="ARM repeat"/>
    <property type="match status" value="1"/>
</dbReference>
<gene>
    <name evidence="3" type="ORF">J8F10_21695</name>
</gene>
<dbReference type="Proteomes" id="UP000676565">
    <property type="component" value="Unassembled WGS sequence"/>
</dbReference>
<name>A0ABS5BVX4_9BACT</name>
<evidence type="ECO:0000313" key="4">
    <source>
        <dbReference type="Proteomes" id="UP000676565"/>
    </source>
</evidence>
<sequence>MSRTRFALTFLFALSAISSADARADALFARKTKVDEAKARTLVETLKSDPDEKKRKIAADELGGADPRICPEVAPALVVALRKDTSAAVRVEAAEALRQLGEVSPQAGAALEAAVDSDPSPLVRIAAKRALWAYHLSGYRTAKNGDNTVNQTIEPPIASPSGPRQVVALIPAPPVPVVVLKVQPIAAPVPQLPPVAVQPMPQPGPRVLLPNVLPGPRNAIRSALNLGPLPAPSTDEPPMAKTPAITMSTQPKHSPEPPLSQRVLVPAVPEFVPTLPPFQPDLPSVVSPPLPISKLKQTK</sequence>
<evidence type="ECO:0000256" key="2">
    <source>
        <dbReference type="SAM" id="SignalP"/>
    </source>
</evidence>
<evidence type="ECO:0000313" key="3">
    <source>
        <dbReference type="EMBL" id="MBP3957876.1"/>
    </source>
</evidence>
<feature type="chain" id="PRO_5045324051" evidence="2">
    <location>
        <begin position="23"/>
        <end position="299"/>
    </location>
</feature>
<dbReference type="InterPro" id="IPR011989">
    <property type="entry name" value="ARM-like"/>
</dbReference>
<comment type="caution">
    <text evidence="3">The sequence shown here is derived from an EMBL/GenBank/DDBJ whole genome shotgun (WGS) entry which is preliminary data.</text>
</comment>
<evidence type="ECO:0000256" key="1">
    <source>
        <dbReference type="SAM" id="MobiDB-lite"/>
    </source>
</evidence>
<organism evidence="3 4">
    <name type="scientific">Gemmata palustris</name>
    <dbReference type="NCBI Taxonomy" id="2822762"/>
    <lineage>
        <taxon>Bacteria</taxon>
        <taxon>Pseudomonadati</taxon>
        <taxon>Planctomycetota</taxon>
        <taxon>Planctomycetia</taxon>
        <taxon>Gemmatales</taxon>
        <taxon>Gemmataceae</taxon>
        <taxon>Gemmata</taxon>
    </lineage>
</organism>
<dbReference type="RefSeq" id="WP_210657350.1">
    <property type="nucleotide sequence ID" value="NZ_JAGKQQ010000001.1"/>
</dbReference>
<keyword evidence="2" id="KW-0732">Signal</keyword>
<reference evidence="3 4" key="1">
    <citation type="submission" date="2021-04" db="EMBL/GenBank/DDBJ databases">
        <authorList>
            <person name="Ivanova A."/>
        </authorList>
    </citation>
    <scope>NUCLEOTIDE SEQUENCE [LARGE SCALE GENOMIC DNA]</scope>
    <source>
        <strain evidence="3 4">G18</strain>
    </source>
</reference>
<dbReference type="PANTHER" id="PTHR12697:SF5">
    <property type="entry name" value="DEOXYHYPUSINE HYDROXYLASE"/>
    <property type="match status" value="1"/>
</dbReference>
<dbReference type="Pfam" id="PF13646">
    <property type="entry name" value="HEAT_2"/>
    <property type="match status" value="1"/>
</dbReference>
<feature type="signal peptide" evidence="2">
    <location>
        <begin position="1"/>
        <end position="22"/>
    </location>
</feature>
<keyword evidence="4" id="KW-1185">Reference proteome</keyword>
<dbReference type="PANTHER" id="PTHR12697">
    <property type="entry name" value="PBS LYASE HEAT-LIKE PROTEIN"/>
    <property type="match status" value="1"/>
</dbReference>
<dbReference type="EMBL" id="JAGKQQ010000001">
    <property type="protein sequence ID" value="MBP3957876.1"/>
    <property type="molecule type" value="Genomic_DNA"/>
</dbReference>
<dbReference type="InterPro" id="IPR016024">
    <property type="entry name" value="ARM-type_fold"/>
</dbReference>
<protein>
    <submittedName>
        <fullName evidence="3">HEAT repeat domain-containing protein</fullName>
    </submittedName>
</protein>
<accession>A0ABS5BVX4</accession>